<name>A0A3B1BM27_9ZZZZ</name>
<evidence type="ECO:0000259" key="1">
    <source>
        <dbReference type="Pfam" id="PF03551"/>
    </source>
</evidence>
<organism evidence="2">
    <name type="scientific">hydrothermal vent metagenome</name>
    <dbReference type="NCBI Taxonomy" id="652676"/>
    <lineage>
        <taxon>unclassified sequences</taxon>
        <taxon>metagenomes</taxon>
        <taxon>ecological metagenomes</taxon>
    </lineage>
</organism>
<dbReference type="EMBL" id="UOFW01000146">
    <property type="protein sequence ID" value="VAX05787.1"/>
    <property type="molecule type" value="Genomic_DNA"/>
</dbReference>
<sequence length="181" mass="20090">MNVRTLCLAILNFQDATGYEIKKLSTEGPFEHFVEISYGSIYPALAKLESDHLVTCKAQHQNGKPDKKIYSITAAGRSEFISSINVMPKQDKFISEFLLLAINADIASRDILNAAIDAQISQYESELVMIEEVLDEREQPALIWTANYGKTTVEAKIAYLKDNKDSLLKLADNSTAAQAAE</sequence>
<evidence type="ECO:0000313" key="2">
    <source>
        <dbReference type="EMBL" id="VAX05787.1"/>
    </source>
</evidence>
<dbReference type="PANTHER" id="PTHR43252:SF6">
    <property type="entry name" value="NEGATIVE TRANSCRIPTION REGULATOR PADR"/>
    <property type="match status" value="1"/>
</dbReference>
<dbReference type="InterPro" id="IPR005149">
    <property type="entry name" value="Tscrpt_reg_PadR_N"/>
</dbReference>
<feature type="domain" description="Transcription regulator PadR N-terminal" evidence="1">
    <location>
        <begin position="8"/>
        <end position="80"/>
    </location>
</feature>
<dbReference type="PANTHER" id="PTHR43252">
    <property type="entry name" value="TRANSCRIPTIONAL REGULATOR YQJI"/>
    <property type="match status" value="1"/>
</dbReference>
<gene>
    <name evidence="2" type="ORF">MNBD_ALPHA03-1780</name>
</gene>
<protein>
    <submittedName>
        <fullName evidence="2">Transcriptional regulator, PadR family</fullName>
    </submittedName>
</protein>
<dbReference type="InterPro" id="IPR036390">
    <property type="entry name" value="WH_DNA-bd_sf"/>
</dbReference>
<accession>A0A3B1BM27</accession>
<dbReference type="InterPro" id="IPR036388">
    <property type="entry name" value="WH-like_DNA-bd_sf"/>
</dbReference>
<dbReference type="SUPFAM" id="SSF46785">
    <property type="entry name" value="Winged helix' DNA-binding domain"/>
    <property type="match status" value="1"/>
</dbReference>
<proteinExistence type="predicted"/>
<dbReference type="Pfam" id="PF03551">
    <property type="entry name" value="PadR"/>
    <property type="match status" value="1"/>
</dbReference>
<reference evidence="2" key="1">
    <citation type="submission" date="2018-06" db="EMBL/GenBank/DDBJ databases">
        <authorList>
            <person name="Zhirakovskaya E."/>
        </authorList>
    </citation>
    <scope>NUCLEOTIDE SEQUENCE</scope>
</reference>
<dbReference type="Gene3D" id="1.10.10.10">
    <property type="entry name" value="Winged helix-like DNA-binding domain superfamily/Winged helix DNA-binding domain"/>
    <property type="match status" value="1"/>
</dbReference>
<dbReference type="AlphaFoldDB" id="A0A3B1BM27"/>